<organism evidence="1 2">
    <name type="scientific">Setaria italica</name>
    <name type="common">Foxtail millet</name>
    <name type="synonym">Panicum italicum</name>
    <dbReference type="NCBI Taxonomy" id="4555"/>
    <lineage>
        <taxon>Eukaryota</taxon>
        <taxon>Viridiplantae</taxon>
        <taxon>Streptophyta</taxon>
        <taxon>Embryophyta</taxon>
        <taxon>Tracheophyta</taxon>
        <taxon>Spermatophyta</taxon>
        <taxon>Magnoliopsida</taxon>
        <taxon>Liliopsida</taxon>
        <taxon>Poales</taxon>
        <taxon>Poaceae</taxon>
        <taxon>PACMAD clade</taxon>
        <taxon>Panicoideae</taxon>
        <taxon>Panicodae</taxon>
        <taxon>Paniceae</taxon>
        <taxon>Cenchrinae</taxon>
        <taxon>Setaria</taxon>
    </lineage>
</organism>
<dbReference type="Proteomes" id="UP000004995">
    <property type="component" value="Unassembled WGS sequence"/>
</dbReference>
<dbReference type="Gramene" id="KQK96613">
    <property type="protein sequence ID" value="KQK96613"/>
    <property type="gene ID" value="SETIT_011579mg"/>
</dbReference>
<dbReference type="EMBL" id="AGNK02004214">
    <property type="status" value="NOT_ANNOTATED_CDS"/>
    <property type="molecule type" value="Genomic_DNA"/>
</dbReference>
<keyword evidence="2" id="KW-1185">Reference proteome</keyword>
<accession>K3YBI5</accession>
<dbReference type="HOGENOM" id="CLU_2908385_0_0_1"/>
<reference evidence="2" key="1">
    <citation type="journal article" date="2012" name="Nat. Biotechnol.">
        <title>Reference genome sequence of the model plant Setaria.</title>
        <authorList>
            <person name="Bennetzen J.L."/>
            <person name="Schmutz J."/>
            <person name="Wang H."/>
            <person name="Percifield R."/>
            <person name="Hawkins J."/>
            <person name="Pontaroli A.C."/>
            <person name="Estep M."/>
            <person name="Feng L."/>
            <person name="Vaughn J.N."/>
            <person name="Grimwood J."/>
            <person name="Jenkins J."/>
            <person name="Barry K."/>
            <person name="Lindquist E."/>
            <person name="Hellsten U."/>
            <person name="Deshpande S."/>
            <person name="Wang X."/>
            <person name="Wu X."/>
            <person name="Mitros T."/>
            <person name="Triplett J."/>
            <person name="Yang X."/>
            <person name="Ye C.Y."/>
            <person name="Mauro-Herrera M."/>
            <person name="Wang L."/>
            <person name="Li P."/>
            <person name="Sharma M."/>
            <person name="Sharma R."/>
            <person name="Ronald P.C."/>
            <person name="Panaud O."/>
            <person name="Kellogg E.A."/>
            <person name="Brutnell T.P."/>
            <person name="Doust A.N."/>
            <person name="Tuskan G.A."/>
            <person name="Rokhsar D."/>
            <person name="Devos K.M."/>
        </authorList>
    </citation>
    <scope>NUCLEOTIDE SEQUENCE [LARGE SCALE GENOMIC DNA]</scope>
    <source>
        <strain evidence="2">cv. Yugu1</strain>
    </source>
</reference>
<evidence type="ECO:0000313" key="1">
    <source>
        <dbReference type="EnsemblPlants" id="KQK96613"/>
    </source>
</evidence>
<sequence>MTDGLRVEAAASIATRNRLLPMRRLWGIAYDVQASVQARTSVCGEFSGSHGLRAQAPKTSLL</sequence>
<evidence type="ECO:0000313" key="2">
    <source>
        <dbReference type="Proteomes" id="UP000004995"/>
    </source>
</evidence>
<proteinExistence type="predicted"/>
<protein>
    <submittedName>
        <fullName evidence="1">Uncharacterized protein</fullName>
    </submittedName>
</protein>
<dbReference type="AlphaFoldDB" id="K3YBI5"/>
<dbReference type="InParanoid" id="K3YBI5"/>
<dbReference type="EnsemblPlants" id="KQK96613">
    <property type="protein sequence ID" value="KQK96613"/>
    <property type="gene ID" value="SETIT_011579mg"/>
</dbReference>
<name>K3YBI5_SETIT</name>
<reference evidence="1" key="2">
    <citation type="submission" date="2018-08" db="UniProtKB">
        <authorList>
            <consortium name="EnsemblPlants"/>
        </authorList>
    </citation>
    <scope>IDENTIFICATION</scope>
    <source>
        <strain evidence="1">Yugu1</strain>
    </source>
</reference>